<dbReference type="PRINTS" id="PR00463">
    <property type="entry name" value="EP450I"/>
</dbReference>
<feature type="binding site" description="axial binding residue" evidence="12">
    <location>
        <position position="445"/>
    </location>
    <ligand>
        <name>heme</name>
        <dbReference type="ChEBI" id="CHEBI:30413"/>
    </ligand>
    <ligandPart>
        <name>Fe</name>
        <dbReference type="ChEBI" id="CHEBI:18248"/>
    </ligandPart>
</feature>
<evidence type="ECO:0000256" key="7">
    <source>
        <dbReference type="ARBA" id="ARBA00022989"/>
    </source>
</evidence>
<dbReference type="InterPro" id="IPR001128">
    <property type="entry name" value="Cyt_P450"/>
</dbReference>
<keyword evidence="5" id="KW-0812">Transmembrane</keyword>
<gene>
    <name evidence="13" type="ORF">FA15DRAFT_592407</name>
</gene>
<dbReference type="PANTHER" id="PTHR46206:SF5">
    <property type="entry name" value="P450, PUTATIVE (EUROFUNG)-RELATED"/>
    <property type="match status" value="1"/>
</dbReference>
<dbReference type="Proteomes" id="UP000307440">
    <property type="component" value="Unassembled WGS sequence"/>
</dbReference>
<dbReference type="GO" id="GO:0016705">
    <property type="term" value="F:oxidoreductase activity, acting on paired donors, with incorporation or reduction of molecular oxygen"/>
    <property type="evidence" value="ECO:0007669"/>
    <property type="project" value="InterPro"/>
</dbReference>
<evidence type="ECO:0000313" key="13">
    <source>
        <dbReference type="EMBL" id="TFK24477.1"/>
    </source>
</evidence>
<evidence type="ECO:0000256" key="3">
    <source>
        <dbReference type="ARBA" id="ARBA00010617"/>
    </source>
</evidence>
<protein>
    <submittedName>
        <fullName evidence="13">Cytochrome P450</fullName>
    </submittedName>
</protein>
<keyword evidence="9 12" id="KW-0408">Iron</keyword>
<evidence type="ECO:0000256" key="12">
    <source>
        <dbReference type="PIRSR" id="PIRSR602401-1"/>
    </source>
</evidence>
<evidence type="ECO:0000256" key="6">
    <source>
        <dbReference type="ARBA" id="ARBA00022723"/>
    </source>
</evidence>
<dbReference type="STRING" id="230819.A0A5C3KVW6"/>
<evidence type="ECO:0000256" key="11">
    <source>
        <dbReference type="ARBA" id="ARBA00023136"/>
    </source>
</evidence>
<keyword evidence="6 12" id="KW-0479">Metal-binding</keyword>
<dbReference type="CDD" id="cd11041">
    <property type="entry name" value="CYP503A1-like"/>
    <property type="match status" value="1"/>
</dbReference>
<name>A0A5C3KVW6_COPMA</name>
<dbReference type="SUPFAM" id="SSF48264">
    <property type="entry name" value="Cytochrome P450"/>
    <property type="match status" value="1"/>
</dbReference>
<dbReference type="GO" id="GO:0005506">
    <property type="term" value="F:iron ion binding"/>
    <property type="evidence" value="ECO:0007669"/>
    <property type="project" value="InterPro"/>
</dbReference>
<comment type="cofactor">
    <cofactor evidence="1 12">
        <name>heme</name>
        <dbReference type="ChEBI" id="CHEBI:30413"/>
    </cofactor>
</comment>
<dbReference type="PANTHER" id="PTHR46206">
    <property type="entry name" value="CYTOCHROME P450"/>
    <property type="match status" value="1"/>
</dbReference>
<comment type="subcellular location">
    <subcellularLocation>
        <location evidence="2">Membrane</location>
    </subcellularLocation>
</comment>
<evidence type="ECO:0000256" key="2">
    <source>
        <dbReference type="ARBA" id="ARBA00004370"/>
    </source>
</evidence>
<dbReference type="GO" id="GO:0016020">
    <property type="term" value="C:membrane"/>
    <property type="evidence" value="ECO:0007669"/>
    <property type="project" value="UniProtKB-SubCell"/>
</dbReference>
<dbReference type="InterPro" id="IPR036396">
    <property type="entry name" value="Cyt_P450_sf"/>
</dbReference>
<dbReference type="AlphaFoldDB" id="A0A5C3KVW6"/>
<proteinExistence type="inferred from homology"/>
<dbReference type="Pfam" id="PF00067">
    <property type="entry name" value="p450"/>
    <property type="match status" value="1"/>
</dbReference>
<dbReference type="GO" id="GO:0004497">
    <property type="term" value="F:monooxygenase activity"/>
    <property type="evidence" value="ECO:0007669"/>
    <property type="project" value="UniProtKB-KW"/>
</dbReference>
<evidence type="ECO:0000256" key="10">
    <source>
        <dbReference type="ARBA" id="ARBA00023033"/>
    </source>
</evidence>
<accession>A0A5C3KVW6</accession>
<dbReference type="EMBL" id="ML210200">
    <property type="protein sequence ID" value="TFK24477.1"/>
    <property type="molecule type" value="Genomic_DNA"/>
</dbReference>
<keyword evidence="4 12" id="KW-0349">Heme</keyword>
<keyword evidence="10" id="KW-0503">Monooxygenase</keyword>
<keyword evidence="7" id="KW-1133">Transmembrane helix</keyword>
<evidence type="ECO:0000256" key="1">
    <source>
        <dbReference type="ARBA" id="ARBA00001971"/>
    </source>
</evidence>
<evidence type="ECO:0000256" key="9">
    <source>
        <dbReference type="ARBA" id="ARBA00023004"/>
    </source>
</evidence>
<organism evidence="13 14">
    <name type="scientific">Coprinopsis marcescibilis</name>
    <name type="common">Agaric fungus</name>
    <name type="synonym">Psathyrella marcescibilis</name>
    <dbReference type="NCBI Taxonomy" id="230819"/>
    <lineage>
        <taxon>Eukaryota</taxon>
        <taxon>Fungi</taxon>
        <taxon>Dikarya</taxon>
        <taxon>Basidiomycota</taxon>
        <taxon>Agaricomycotina</taxon>
        <taxon>Agaricomycetes</taxon>
        <taxon>Agaricomycetidae</taxon>
        <taxon>Agaricales</taxon>
        <taxon>Agaricineae</taxon>
        <taxon>Psathyrellaceae</taxon>
        <taxon>Coprinopsis</taxon>
    </lineage>
</organism>
<dbReference type="GO" id="GO:0020037">
    <property type="term" value="F:heme binding"/>
    <property type="evidence" value="ECO:0007669"/>
    <property type="project" value="InterPro"/>
</dbReference>
<dbReference type="InterPro" id="IPR002401">
    <property type="entry name" value="Cyt_P450_E_grp-I"/>
</dbReference>
<evidence type="ECO:0000256" key="8">
    <source>
        <dbReference type="ARBA" id="ARBA00023002"/>
    </source>
</evidence>
<reference evidence="13 14" key="1">
    <citation type="journal article" date="2019" name="Nat. Ecol. Evol.">
        <title>Megaphylogeny resolves global patterns of mushroom evolution.</title>
        <authorList>
            <person name="Varga T."/>
            <person name="Krizsan K."/>
            <person name="Foldi C."/>
            <person name="Dima B."/>
            <person name="Sanchez-Garcia M."/>
            <person name="Sanchez-Ramirez S."/>
            <person name="Szollosi G.J."/>
            <person name="Szarkandi J.G."/>
            <person name="Papp V."/>
            <person name="Albert L."/>
            <person name="Andreopoulos W."/>
            <person name="Angelini C."/>
            <person name="Antonin V."/>
            <person name="Barry K.W."/>
            <person name="Bougher N.L."/>
            <person name="Buchanan P."/>
            <person name="Buyck B."/>
            <person name="Bense V."/>
            <person name="Catcheside P."/>
            <person name="Chovatia M."/>
            <person name="Cooper J."/>
            <person name="Damon W."/>
            <person name="Desjardin D."/>
            <person name="Finy P."/>
            <person name="Geml J."/>
            <person name="Haridas S."/>
            <person name="Hughes K."/>
            <person name="Justo A."/>
            <person name="Karasinski D."/>
            <person name="Kautmanova I."/>
            <person name="Kiss B."/>
            <person name="Kocsube S."/>
            <person name="Kotiranta H."/>
            <person name="LaButti K.M."/>
            <person name="Lechner B.E."/>
            <person name="Liimatainen K."/>
            <person name="Lipzen A."/>
            <person name="Lukacs Z."/>
            <person name="Mihaltcheva S."/>
            <person name="Morgado L.N."/>
            <person name="Niskanen T."/>
            <person name="Noordeloos M.E."/>
            <person name="Ohm R.A."/>
            <person name="Ortiz-Santana B."/>
            <person name="Ovrebo C."/>
            <person name="Racz N."/>
            <person name="Riley R."/>
            <person name="Savchenko A."/>
            <person name="Shiryaev A."/>
            <person name="Soop K."/>
            <person name="Spirin V."/>
            <person name="Szebenyi C."/>
            <person name="Tomsovsky M."/>
            <person name="Tulloss R.E."/>
            <person name="Uehling J."/>
            <person name="Grigoriev I.V."/>
            <person name="Vagvolgyi C."/>
            <person name="Papp T."/>
            <person name="Martin F.M."/>
            <person name="Miettinen O."/>
            <person name="Hibbett D.S."/>
            <person name="Nagy L.G."/>
        </authorList>
    </citation>
    <scope>NUCLEOTIDE SEQUENCE [LARGE SCALE GENOMIC DNA]</scope>
    <source>
        <strain evidence="13 14">CBS 121175</strain>
    </source>
</reference>
<evidence type="ECO:0000313" key="14">
    <source>
        <dbReference type="Proteomes" id="UP000307440"/>
    </source>
</evidence>
<keyword evidence="8" id="KW-0560">Oxidoreductase</keyword>
<keyword evidence="14" id="KW-1185">Reference proteome</keyword>
<sequence>MFTFSYPVPIISVWILWEWYTFTTTRNKLAEIPTIGPDTFVWSYLSAWRFVFAAKSMIQEGGEKYPNGIFKVYTLEAPSRWLVVVNGEKFTQELTSAKEHHLSKMAALLDLIQAKWTLGKDAHKPAYHIDVIQCYMTRHLTVILTGMADEVHHSIKDTISLSDEWVEYPCMDVISRVICRSINRAFVGLPSCRDKEYLEIQRKFGVTFMASSYSLNLLPKFLKGIVAKMIVPYSKTIQRLDSFCNSLLTQRRQNRKEPGTYCEGGERDLVSGLLDVVPVEDQTAHDLGYRLTIVNFASVHTTSIATSNIILELAARQSYISNLREEVERVIATYGWTKEAMENMVMLESFMMEVSRHFEISAIGIPRQAVKDFTFSNGITIPVGCSVATSTANIHMSSDFYQNPDEFDGYRYLKRKEDGHGHSLKQRMVGLGKNYLFFGSGRHPCPGRVFATIEMKCILAELLLNYDFKLPPDGNPPSGWFGTLRFPKAKSKVLFRKRRSVKG</sequence>
<comment type="similarity">
    <text evidence="3">Belongs to the cytochrome P450 family.</text>
</comment>
<dbReference type="Gene3D" id="1.10.630.10">
    <property type="entry name" value="Cytochrome P450"/>
    <property type="match status" value="1"/>
</dbReference>
<evidence type="ECO:0000256" key="5">
    <source>
        <dbReference type="ARBA" id="ARBA00022692"/>
    </source>
</evidence>
<evidence type="ECO:0000256" key="4">
    <source>
        <dbReference type="ARBA" id="ARBA00022617"/>
    </source>
</evidence>
<dbReference type="OrthoDB" id="1844152at2759"/>
<keyword evidence="11" id="KW-0472">Membrane</keyword>